<organism evidence="2 3">
    <name type="scientific">Raphanus sativus</name>
    <name type="common">Radish</name>
    <name type="synonym">Raphanus raphanistrum var. sativus</name>
    <dbReference type="NCBI Taxonomy" id="3726"/>
    <lineage>
        <taxon>Eukaryota</taxon>
        <taxon>Viridiplantae</taxon>
        <taxon>Streptophyta</taxon>
        <taxon>Embryophyta</taxon>
        <taxon>Tracheophyta</taxon>
        <taxon>Spermatophyta</taxon>
        <taxon>Magnoliopsida</taxon>
        <taxon>eudicotyledons</taxon>
        <taxon>Gunneridae</taxon>
        <taxon>Pentapetalae</taxon>
        <taxon>rosids</taxon>
        <taxon>malvids</taxon>
        <taxon>Brassicales</taxon>
        <taxon>Brassicaceae</taxon>
        <taxon>Brassiceae</taxon>
        <taxon>Raphanus</taxon>
    </lineage>
</organism>
<keyword evidence="2" id="KW-1185">Reference proteome</keyword>
<dbReference type="RefSeq" id="XP_018474211.2">
    <property type="nucleotide sequence ID" value="XM_018618709.2"/>
</dbReference>
<dbReference type="InterPro" id="IPR036047">
    <property type="entry name" value="F-box-like_dom_sf"/>
</dbReference>
<gene>
    <name evidence="3" type="primary">LOC108845512</name>
</gene>
<feature type="domain" description="F-box" evidence="1">
    <location>
        <begin position="14"/>
        <end position="62"/>
    </location>
</feature>
<reference evidence="2" key="1">
    <citation type="journal article" date="2019" name="Database">
        <title>The radish genome database (RadishGD): an integrated information resource for radish genomics.</title>
        <authorList>
            <person name="Yu H.J."/>
            <person name="Baek S."/>
            <person name="Lee Y.J."/>
            <person name="Cho A."/>
            <person name="Mun J.H."/>
        </authorList>
    </citation>
    <scope>NUCLEOTIDE SEQUENCE [LARGE SCALE GENOMIC DNA]</scope>
    <source>
        <strain evidence="2">cv. WK10039</strain>
    </source>
</reference>
<reference evidence="3" key="2">
    <citation type="submission" date="2025-08" db="UniProtKB">
        <authorList>
            <consortium name="RefSeq"/>
        </authorList>
    </citation>
    <scope>IDENTIFICATION</scope>
    <source>
        <tissue evidence="3">Leaf</tissue>
    </source>
</reference>
<dbReference type="PROSITE" id="PS50181">
    <property type="entry name" value="FBOX"/>
    <property type="match status" value="1"/>
</dbReference>
<dbReference type="GeneID" id="108845512"/>
<name>A0A6J0MRP4_RAPSA</name>
<dbReference type="InterPro" id="IPR055411">
    <property type="entry name" value="LRR_FXL15/At3g58940/PEG3-like"/>
</dbReference>
<dbReference type="Pfam" id="PF00646">
    <property type="entry name" value="F-box"/>
    <property type="match status" value="1"/>
</dbReference>
<accession>A0A6J0MRP4</accession>
<dbReference type="OrthoDB" id="1041004at2759"/>
<dbReference type="InterPro" id="IPR001810">
    <property type="entry name" value="F-box_dom"/>
</dbReference>
<evidence type="ECO:0000313" key="2">
    <source>
        <dbReference type="Proteomes" id="UP000504610"/>
    </source>
</evidence>
<dbReference type="Gene3D" id="1.20.1280.50">
    <property type="match status" value="1"/>
</dbReference>
<evidence type="ECO:0000259" key="1">
    <source>
        <dbReference type="PROSITE" id="PS50181"/>
    </source>
</evidence>
<dbReference type="Proteomes" id="UP000504610">
    <property type="component" value="Chromosome 3"/>
</dbReference>
<dbReference type="Gene3D" id="3.80.10.10">
    <property type="entry name" value="Ribonuclease Inhibitor"/>
    <property type="match status" value="1"/>
</dbReference>
<sequence>MKAARLAIEELTCSDTISHLPDDLLFRILSLVPVRTAMSTSLLSKRWNYVRKMMPTLVYDETCPYNGSLGFDQFCGMSLPLHEAPVLKTLDIELGKYSDSIDTLLFPNIRSTLLEIKITLKYYPILYSPIRFPGNLNVFKTLLVLKLTGRIAVDFVDSPVCFPSLKILHLIRVRFQYNEESFKRVLSACPVLEDFDLQRHCSFGHFLYTISVPSLQRLSITSECATCGLDDPRFEINAPSLNYLKIHDRVGCFNFVEDMPKLVEANISVHESKTGKLMKVLTSLEHLSLSLYPSMV</sequence>
<dbReference type="KEGG" id="rsz:108845512"/>
<proteinExistence type="predicted"/>
<dbReference type="AlphaFoldDB" id="A0A6J0MRP4"/>
<dbReference type="SUPFAM" id="SSF52047">
    <property type="entry name" value="RNI-like"/>
    <property type="match status" value="1"/>
</dbReference>
<dbReference type="SUPFAM" id="SSF81383">
    <property type="entry name" value="F-box domain"/>
    <property type="match status" value="1"/>
</dbReference>
<protein>
    <submittedName>
        <fullName evidence="3">F-box/FBD/LRR-repeat protein At5g56810</fullName>
    </submittedName>
</protein>
<dbReference type="InterPro" id="IPR032675">
    <property type="entry name" value="LRR_dom_sf"/>
</dbReference>
<evidence type="ECO:0000313" key="3">
    <source>
        <dbReference type="RefSeq" id="XP_018474211.2"/>
    </source>
</evidence>
<dbReference type="Pfam" id="PF24758">
    <property type="entry name" value="LRR_At5g56370"/>
    <property type="match status" value="1"/>
</dbReference>
<dbReference type="PANTHER" id="PTHR31900:SF34">
    <property type="entry name" value="EMB|CAB62440.1-RELATED"/>
    <property type="match status" value="1"/>
</dbReference>
<dbReference type="PANTHER" id="PTHR31900">
    <property type="entry name" value="F-BOX/RNI SUPERFAMILY PROTEIN-RELATED"/>
    <property type="match status" value="1"/>
</dbReference>
<dbReference type="InterPro" id="IPR050232">
    <property type="entry name" value="FBL13/AtMIF1-like"/>
</dbReference>